<organism evidence="1">
    <name type="scientific">marine sediment metagenome</name>
    <dbReference type="NCBI Taxonomy" id="412755"/>
    <lineage>
        <taxon>unclassified sequences</taxon>
        <taxon>metagenomes</taxon>
        <taxon>ecological metagenomes</taxon>
    </lineage>
</organism>
<protein>
    <recommendedName>
        <fullName evidence="2">SpoVT-AbrB domain-containing protein</fullName>
    </recommendedName>
</protein>
<dbReference type="AlphaFoldDB" id="A0A0F9PHA6"/>
<gene>
    <name evidence="1" type="ORF">LCGC14_1138070</name>
</gene>
<name>A0A0F9PHA6_9ZZZZ</name>
<proteinExistence type="predicted"/>
<comment type="caution">
    <text evidence="1">The sequence shown here is derived from an EMBL/GenBank/DDBJ whole genome shotgun (WGS) entry which is preliminary data.</text>
</comment>
<accession>A0A0F9PHA6</accession>
<feature type="non-terminal residue" evidence="1">
    <location>
        <position position="50"/>
    </location>
</feature>
<evidence type="ECO:0008006" key="2">
    <source>
        <dbReference type="Google" id="ProtNLM"/>
    </source>
</evidence>
<dbReference type="SUPFAM" id="SSF89447">
    <property type="entry name" value="AbrB/MazE/MraZ-like"/>
    <property type="match status" value="1"/>
</dbReference>
<sequence>MGIIKKLTKHGNSYSLIIDKAILELIGIDKTTFLEISTSDGESLLLKPLE</sequence>
<evidence type="ECO:0000313" key="1">
    <source>
        <dbReference type="EMBL" id="KKN00406.1"/>
    </source>
</evidence>
<reference evidence="1" key="1">
    <citation type="journal article" date="2015" name="Nature">
        <title>Complex archaea that bridge the gap between prokaryotes and eukaryotes.</title>
        <authorList>
            <person name="Spang A."/>
            <person name="Saw J.H."/>
            <person name="Jorgensen S.L."/>
            <person name="Zaremba-Niedzwiedzka K."/>
            <person name="Martijn J."/>
            <person name="Lind A.E."/>
            <person name="van Eijk R."/>
            <person name="Schleper C."/>
            <person name="Guy L."/>
            <person name="Ettema T.J."/>
        </authorList>
    </citation>
    <scope>NUCLEOTIDE SEQUENCE</scope>
</reference>
<dbReference type="EMBL" id="LAZR01005379">
    <property type="protein sequence ID" value="KKN00406.1"/>
    <property type="molecule type" value="Genomic_DNA"/>
</dbReference>
<dbReference type="Gene3D" id="2.10.260.10">
    <property type="match status" value="1"/>
</dbReference>
<dbReference type="InterPro" id="IPR037914">
    <property type="entry name" value="SpoVT-AbrB_sf"/>
</dbReference>